<dbReference type="Gene3D" id="2.20.25.10">
    <property type="match status" value="1"/>
</dbReference>
<accession>A0A6C0KF56</accession>
<evidence type="ECO:0000256" key="2">
    <source>
        <dbReference type="ARBA" id="ARBA00022771"/>
    </source>
</evidence>
<evidence type="ECO:0000256" key="3">
    <source>
        <dbReference type="ARBA" id="ARBA00022833"/>
    </source>
</evidence>
<sequence length="174" mass="20800">MRVEDPPVFRKNLINNLNKIIKNEKISMNVEKGIFNYTIKTCKERNIVRKWENKYFVQIYMDRFKSIYININPKSTAGKRTLLNKIKKKKIKSKELAFMNHQELNPKMWKELIEAKIKRDKNLTEIDMSAATDEFHCRKCKKNLCTYYQLQTRSADEPMTTFVTCLSCGNNWKF</sequence>
<evidence type="ECO:0000313" key="6">
    <source>
        <dbReference type="EMBL" id="QHU14948.1"/>
    </source>
</evidence>
<dbReference type="EMBL" id="MN740847">
    <property type="protein sequence ID" value="QHU14948.1"/>
    <property type="molecule type" value="Genomic_DNA"/>
</dbReference>
<protein>
    <recommendedName>
        <fullName evidence="7">TFIIS-type domain-containing protein</fullName>
    </recommendedName>
</protein>
<dbReference type="GO" id="GO:0003676">
    <property type="term" value="F:nucleic acid binding"/>
    <property type="evidence" value="ECO:0007669"/>
    <property type="project" value="InterPro"/>
</dbReference>
<dbReference type="CDD" id="cd13749">
    <property type="entry name" value="Zn-ribbon_TFIIS"/>
    <property type="match status" value="1"/>
</dbReference>
<dbReference type="AlphaFoldDB" id="A0A6C0KF56"/>
<dbReference type="GO" id="GO:0008270">
    <property type="term" value="F:zinc ion binding"/>
    <property type="evidence" value="ECO:0007669"/>
    <property type="project" value="UniProtKB-KW"/>
</dbReference>
<dbReference type="PANTHER" id="PTHR11477">
    <property type="entry name" value="TRANSCRIPTION FACTOR S-II ZINC FINGER DOMAIN-CONTAINING PROTEIN"/>
    <property type="match status" value="1"/>
</dbReference>
<dbReference type="PROSITE" id="PS51133">
    <property type="entry name" value="ZF_TFIIS_2"/>
    <property type="match status" value="1"/>
</dbReference>
<name>A0A6C0KF56_9ZZZZ</name>
<keyword evidence="1" id="KW-0479">Metal-binding</keyword>
<dbReference type="InterPro" id="IPR003618">
    <property type="entry name" value="TFIIS_cen_dom"/>
</dbReference>
<dbReference type="PROSITE" id="PS51321">
    <property type="entry name" value="TFIIS_CENTRAL"/>
    <property type="match status" value="1"/>
</dbReference>
<dbReference type="GO" id="GO:0006351">
    <property type="term" value="P:DNA-templated transcription"/>
    <property type="evidence" value="ECO:0007669"/>
    <property type="project" value="InterPro"/>
</dbReference>
<proteinExistence type="predicted"/>
<organism evidence="6">
    <name type="scientific">viral metagenome</name>
    <dbReference type="NCBI Taxonomy" id="1070528"/>
    <lineage>
        <taxon>unclassified sequences</taxon>
        <taxon>metagenomes</taxon>
        <taxon>organismal metagenomes</taxon>
    </lineage>
</organism>
<feature type="domain" description="TFIIS-type" evidence="4">
    <location>
        <begin position="133"/>
        <end position="173"/>
    </location>
</feature>
<reference evidence="6" key="1">
    <citation type="journal article" date="2020" name="Nature">
        <title>Giant virus diversity and host interactions through global metagenomics.</title>
        <authorList>
            <person name="Schulz F."/>
            <person name="Roux S."/>
            <person name="Paez-Espino D."/>
            <person name="Jungbluth S."/>
            <person name="Walsh D.A."/>
            <person name="Denef V.J."/>
            <person name="McMahon K.D."/>
            <person name="Konstantinidis K.T."/>
            <person name="Eloe-Fadrosh E.A."/>
            <person name="Kyrpides N.C."/>
            <person name="Woyke T."/>
        </authorList>
    </citation>
    <scope>NUCLEOTIDE SEQUENCE</scope>
    <source>
        <strain evidence="6">GVMAG-S-1102244-55</strain>
    </source>
</reference>
<dbReference type="PROSITE" id="PS00466">
    <property type="entry name" value="ZF_TFIIS_1"/>
    <property type="match status" value="1"/>
</dbReference>
<dbReference type="InterPro" id="IPR001222">
    <property type="entry name" value="Znf_TFIIS"/>
</dbReference>
<feature type="domain" description="TFIIS central" evidence="5">
    <location>
        <begin position="9"/>
        <end position="132"/>
    </location>
</feature>
<keyword evidence="3" id="KW-0862">Zinc</keyword>
<evidence type="ECO:0000259" key="5">
    <source>
        <dbReference type="PROSITE" id="PS51321"/>
    </source>
</evidence>
<evidence type="ECO:0000256" key="1">
    <source>
        <dbReference type="ARBA" id="ARBA00022723"/>
    </source>
</evidence>
<dbReference type="SMART" id="SM00440">
    <property type="entry name" value="ZnF_C2C2"/>
    <property type="match status" value="1"/>
</dbReference>
<dbReference type="PANTHER" id="PTHR11477:SF0">
    <property type="entry name" value="IP08861P-RELATED"/>
    <property type="match status" value="1"/>
</dbReference>
<evidence type="ECO:0000259" key="4">
    <source>
        <dbReference type="PROSITE" id="PS51133"/>
    </source>
</evidence>
<dbReference type="GO" id="GO:0005634">
    <property type="term" value="C:nucleus"/>
    <property type="evidence" value="ECO:0007669"/>
    <property type="project" value="TreeGrafter"/>
</dbReference>
<keyword evidence="2" id="KW-0863">Zinc-finger</keyword>
<evidence type="ECO:0008006" key="7">
    <source>
        <dbReference type="Google" id="ProtNLM"/>
    </source>
</evidence>
<dbReference type="Pfam" id="PF01096">
    <property type="entry name" value="Zn_ribbon_TFIIS"/>
    <property type="match status" value="1"/>
</dbReference>
<dbReference type="SUPFAM" id="SSF57783">
    <property type="entry name" value="Zinc beta-ribbon"/>
    <property type="match status" value="1"/>
</dbReference>